<keyword evidence="2 3" id="KW-0802">TPR repeat</keyword>
<evidence type="ECO:0000256" key="5">
    <source>
        <dbReference type="SAM" id="MobiDB-lite"/>
    </source>
</evidence>
<feature type="compositionally biased region" description="Polar residues" evidence="5">
    <location>
        <begin position="64"/>
        <end position="73"/>
    </location>
</feature>
<proteinExistence type="predicted"/>
<dbReference type="EMBL" id="RBNJ01000151">
    <property type="protein sequence ID" value="RUS35285.1"/>
    <property type="molecule type" value="Genomic_DNA"/>
</dbReference>
<dbReference type="PROSITE" id="PS50005">
    <property type="entry name" value="TPR"/>
    <property type="match status" value="1"/>
</dbReference>
<feature type="region of interest" description="Disordered" evidence="5">
    <location>
        <begin position="282"/>
        <end position="302"/>
    </location>
</feature>
<dbReference type="InterPro" id="IPR013105">
    <property type="entry name" value="TPR_2"/>
</dbReference>
<protein>
    <submittedName>
        <fullName evidence="6">Uncharacterized protein</fullName>
    </submittedName>
</protein>
<keyword evidence="1" id="KW-0677">Repeat</keyword>
<dbReference type="InterPro" id="IPR019734">
    <property type="entry name" value="TPR_rpt"/>
</dbReference>
<accession>A0A433R003</accession>
<evidence type="ECO:0000256" key="3">
    <source>
        <dbReference type="PROSITE-ProRule" id="PRU00339"/>
    </source>
</evidence>
<dbReference type="InterPro" id="IPR011990">
    <property type="entry name" value="TPR-like_helical_dom_sf"/>
</dbReference>
<dbReference type="AlphaFoldDB" id="A0A433R003"/>
<keyword evidence="7" id="KW-1185">Reference proteome</keyword>
<feature type="repeat" description="TPR" evidence="3">
    <location>
        <begin position="105"/>
        <end position="138"/>
    </location>
</feature>
<evidence type="ECO:0000313" key="6">
    <source>
        <dbReference type="EMBL" id="RUS35285.1"/>
    </source>
</evidence>
<keyword evidence="4" id="KW-0175">Coiled coil</keyword>
<name>A0A433R003_9FUNG</name>
<dbReference type="Gene3D" id="1.25.40.10">
    <property type="entry name" value="Tetratricopeptide repeat domain"/>
    <property type="match status" value="1"/>
</dbReference>
<feature type="coiled-coil region" evidence="4">
    <location>
        <begin position="223"/>
        <end position="269"/>
    </location>
</feature>
<dbReference type="SMART" id="SM00028">
    <property type="entry name" value="TPR"/>
    <property type="match status" value="3"/>
</dbReference>
<dbReference type="Pfam" id="PF07719">
    <property type="entry name" value="TPR_2"/>
    <property type="match status" value="1"/>
</dbReference>
<dbReference type="Proteomes" id="UP000274822">
    <property type="component" value="Unassembled WGS sequence"/>
</dbReference>
<sequence length="302" mass="34126">ELPFLTTFVRQTTLSRDALTKPPGIRWFGYPPATILIPLSAMTNPEPAQEVAPVTHTSPAEEIASSSVDANQNHAEVPQAEDEEEEFFDAHEQDPVEIERLLSEANEHKNAGNQYFATGRYQEAISEYEEALGICPEVKAEERAVYWGNIGACYMKMVEYVHTNPSHDGHAPQEDYKQAEEACTESLTLSPQYAKSLLRRAQAREKLGTYSAMSDALEDYRALRDLKDTNDYTRHECEKAERRLPPLLKERMEKEKEEMLGKLKDLGNTLLGKFGLSTDNFQMKQDPGSGSYSMNFVNNPKK</sequence>
<dbReference type="PANTHER" id="PTHR46014:SF1">
    <property type="entry name" value="TETRATRICOPEPTIDE REPEAT PROTEIN 1"/>
    <property type="match status" value="1"/>
</dbReference>
<organism evidence="6 7">
    <name type="scientific">Jimgerdemannia flammicorona</name>
    <dbReference type="NCBI Taxonomy" id="994334"/>
    <lineage>
        <taxon>Eukaryota</taxon>
        <taxon>Fungi</taxon>
        <taxon>Fungi incertae sedis</taxon>
        <taxon>Mucoromycota</taxon>
        <taxon>Mucoromycotina</taxon>
        <taxon>Endogonomycetes</taxon>
        <taxon>Endogonales</taxon>
        <taxon>Endogonaceae</taxon>
        <taxon>Jimgerdemannia</taxon>
    </lineage>
</organism>
<feature type="non-terminal residue" evidence="6">
    <location>
        <position position="1"/>
    </location>
</feature>
<evidence type="ECO:0000256" key="4">
    <source>
        <dbReference type="SAM" id="Coils"/>
    </source>
</evidence>
<evidence type="ECO:0000256" key="2">
    <source>
        <dbReference type="ARBA" id="ARBA00022803"/>
    </source>
</evidence>
<reference evidence="6 7" key="1">
    <citation type="journal article" date="2018" name="New Phytol.">
        <title>Phylogenomics of Endogonaceae and evolution of mycorrhizas within Mucoromycota.</title>
        <authorList>
            <person name="Chang Y."/>
            <person name="Desiro A."/>
            <person name="Na H."/>
            <person name="Sandor L."/>
            <person name="Lipzen A."/>
            <person name="Clum A."/>
            <person name="Barry K."/>
            <person name="Grigoriev I.V."/>
            <person name="Martin F.M."/>
            <person name="Stajich J.E."/>
            <person name="Smith M.E."/>
            <person name="Bonito G."/>
            <person name="Spatafora J.W."/>
        </authorList>
    </citation>
    <scope>NUCLEOTIDE SEQUENCE [LARGE SCALE GENOMIC DNA]</scope>
    <source>
        <strain evidence="6 7">AD002</strain>
    </source>
</reference>
<evidence type="ECO:0000256" key="1">
    <source>
        <dbReference type="ARBA" id="ARBA00022737"/>
    </source>
</evidence>
<evidence type="ECO:0000313" key="7">
    <source>
        <dbReference type="Proteomes" id="UP000274822"/>
    </source>
</evidence>
<comment type="caution">
    <text evidence="6">The sequence shown here is derived from an EMBL/GenBank/DDBJ whole genome shotgun (WGS) entry which is preliminary data.</text>
</comment>
<dbReference type="PANTHER" id="PTHR46014">
    <property type="entry name" value="TETRATRICOPEPTIDE REPEAT PROTEIN 1"/>
    <property type="match status" value="1"/>
</dbReference>
<feature type="region of interest" description="Disordered" evidence="5">
    <location>
        <begin position="64"/>
        <end position="84"/>
    </location>
</feature>
<gene>
    <name evidence="6" type="ORF">BC938DRAFT_473158</name>
</gene>
<dbReference type="SUPFAM" id="SSF48452">
    <property type="entry name" value="TPR-like"/>
    <property type="match status" value="1"/>
</dbReference>
<dbReference type="InterPro" id="IPR052769">
    <property type="entry name" value="TPR_domain_protein"/>
</dbReference>